<keyword evidence="3" id="KW-1185">Reference proteome</keyword>
<dbReference type="PIRSF" id="PIRSF015417">
    <property type="entry name" value="T31B5_30_vWA"/>
    <property type="match status" value="1"/>
</dbReference>
<dbReference type="Pfam" id="PF25043">
    <property type="entry name" value="DUF7788"/>
    <property type="match status" value="1"/>
</dbReference>
<comment type="caution">
    <text evidence="2">The sequence shown here is derived from an EMBL/GenBank/DDBJ whole genome shotgun (WGS) entry which is preliminary data.</text>
</comment>
<feature type="domain" description="DUF7788" evidence="1">
    <location>
        <begin position="1"/>
        <end position="94"/>
    </location>
</feature>
<sequence length="106" mass="11912">MIKRLFVFSDMEFDRASAPPWETDYEAICRKFNENGFSSVPEIVFWNPRDSRSTPVRSHQKGLAIVSGFSKNLLKLCLKGGGVLNPEATMKLAMKGEECDILVVVD</sequence>
<dbReference type="InterPro" id="IPR011205">
    <property type="entry name" value="UCP015417_vWA"/>
</dbReference>
<dbReference type="PANTHER" id="PTHR31373">
    <property type="entry name" value="OS06G0652100 PROTEIN"/>
    <property type="match status" value="1"/>
</dbReference>
<proteinExistence type="predicted"/>
<name>A0AA88WJ10_9ASTE</name>
<evidence type="ECO:0000259" key="1">
    <source>
        <dbReference type="Pfam" id="PF25043"/>
    </source>
</evidence>
<dbReference type="PANTHER" id="PTHR31373:SF27">
    <property type="entry name" value="TROVE DOMAIN-CONTAINING PROTEIN"/>
    <property type="match status" value="1"/>
</dbReference>
<dbReference type="AlphaFoldDB" id="A0AA88WJ10"/>
<protein>
    <recommendedName>
        <fullName evidence="1">DUF7788 domain-containing protein</fullName>
    </recommendedName>
</protein>
<gene>
    <name evidence="2" type="ORF">RJ639_042555</name>
</gene>
<dbReference type="InterPro" id="IPR056690">
    <property type="entry name" value="DUF7788"/>
</dbReference>
<dbReference type="EMBL" id="JAVXUP010000518">
    <property type="protein sequence ID" value="KAK3026063.1"/>
    <property type="molecule type" value="Genomic_DNA"/>
</dbReference>
<reference evidence="2" key="1">
    <citation type="submission" date="2022-12" db="EMBL/GenBank/DDBJ databases">
        <title>Draft genome assemblies for two species of Escallonia (Escalloniales).</title>
        <authorList>
            <person name="Chanderbali A."/>
            <person name="Dervinis C."/>
            <person name="Anghel I."/>
            <person name="Soltis D."/>
            <person name="Soltis P."/>
            <person name="Zapata F."/>
        </authorList>
    </citation>
    <scope>NUCLEOTIDE SEQUENCE</scope>
    <source>
        <strain evidence="2">UCBG64.0493</strain>
        <tissue evidence="2">Leaf</tissue>
    </source>
</reference>
<evidence type="ECO:0000313" key="3">
    <source>
        <dbReference type="Proteomes" id="UP001188597"/>
    </source>
</evidence>
<accession>A0AA88WJ10</accession>
<organism evidence="2 3">
    <name type="scientific">Escallonia herrerae</name>
    <dbReference type="NCBI Taxonomy" id="1293975"/>
    <lineage>
        <taxon>Eukaryota</taxon>
        <taxon>Viridiplantae</taxon>
        <taxon>Streptophyta</taxon>
        <taxon>Embryophyta</taxon>
        <taxon>Tracheophyta</taxon>
        <taxon>Spermatophyta</taxon>
        <taxon>Magnoliopsida</taxon>
        <taxon>eudicotyledons</taxon>
        <taxon>Gunneridae</taxon>
        <taxon>Pentapetalae</taxon>
        <taxon>asterids</taxon>
        <taxon>campanulids</taxon>
        <taxon>Escalloniales</taxon>
        <taxon>Escalloniaceae</taxon>
        <taxon>Escallonia</taxon>
    </lineage>
</organism>
<evidence type="ECO:0000313" key="2">
    <source>
        <dbReference type="EMBL" id="KAK3026063.1"/>
    </source>
</evidence>
<dbReference type="Proteomes" id="UP001188597">
    <property type="component" value="Unassembled WGS sequence"/>
</dbReference>